<reference evidence="2 3" key="1">
    <citation type="submission" date="2019-08" db="EMBL/GenBank/DDBJ databases">
        <title>In-depth cultivation of the pig gut microbiome towards novel bacterial diversity and tailored functional studies.</title>
        <authorList>
            <person name="Wylensek D."/>
            <person name="Hitch T.C.A."/>
            <person name="Clavel T."/>
        </authorList>
    </citation>
    <scope>NUCLEOTIDE SEQUENCE [LARGE SCALE GENOMIC DNA]</scope>
    <source>
        <strain evidence="2 3">LKV-178-WT-2G</strain>
    </source>
</reference>
<keyword evidence="1" id="KW-1133">Transmembrane helix</keyword>
<feature type="transmembrane region" description="Helical" evidence="1">
    <location>
        <begin position="115"/>
        <end position="138"/>
    </location>
</feature>
<dbReference type="RefSeq" id="WP_154459428.1">
    <property type="nucleotide sequence ID" value="NZ_VUMM01000002.1"/>
</dbReference>
<organism evidence="2 3">
    <name type="scientific">Floccifex porci</name>
    <dbReference type="NCBI Taxonomy" id="2606629"/>
    <lineage>
        <taxon>Bacteria</taxon>
        <taxon>Bacillati</taxon>
        <taxon>Bacillota</taxon>
        <taxon>Erysipelotrichia</taxon>
        <taxon>Erysipelotrichales</taxon>
        <taxon>Erysipelotrichaceae</taxon>
        <taxon>Floccifex</taxon>
    </lineage>
</organism>
<feature type="transmembrane region" description="Helical" evidence="1">
    <location>
        <begin position="12"/>
        <end position="35"/>
    </location>
</feature>
<keyword evidence="3" id="KW-1185">Reference proteome</keyword>
<gene>
    <name evidence="2" type="ORF">FYJ50_02315</name>
</gene>
<evidence type="ECO:0000256" key="1">
    <source>
        <dbReference type="SAM" id="Phobius"/>
    </source>
</evidence>
<accession>A0A7X2N1Z5</accession>
<protein>
    <submittedName>
        <fullName evidence="2">Uncharacterized protein</fullName>
    </submittedName>
</protein>
<sequence length="152" mass="16812">MNKSTKWRVVNTLLMNIPIAAAISITAQLLAIGMIVWKLFFINFAIAYVLSFIVGMSVPAVKWGIGFAKLCKTKPGSLPFGLCINAVVNLVYVVANEIVLTYFNVVMLNGAPFIAFIFGILETFIPIYIVGFIVSFLWNQPCEKITDSIVKE</sequence>
<proteinExistence type="predicted"/>
<dbReference type="EMBL" id="VUMM01000002">
    <property type="protein sequence ID" value="MSS00961.1"/>
    <property type="molecule type" value="Genomic_DNA"/>
</dbReference>
<name>A0A7X2N1Z5_9FIRM</name>
<keyword evidence="1" id="KW-0812">Transmembrane</keyword>
<evidence type="ECO:0000313" key="3">
    <source>
        <dbReference type="Proteomes" id="UP000470082"/>
    </source>
</evidence>
<dbReference type="AlphaFoldDB" id="A0A7X2N1Z5"/>
<feature type="transmembrane region" description="Helical" evidence="1">
    <location>
        <begin position="77"/>
        <end position="95"/>
    </location>
</feature>
<keyword evidence="1" id="KW-0472">Membrane</keyword>
<dbReference type="Proteomes" id="UP000470082">
    <property type="component" value="Unassembled WGS sequence"/>
</dbReference>
<feature type="transmembrane region" description="Helical" evidence="1">
    <location>
        <begin position="41"/>
        <end position="65"/>
    </location>
</feature>
<comment type="caution">
    <text evidence="2">The sequence shown here is derived from an EMBL/GenBank/DDBJ whole genome shotgun (WGS) entry which is preliminary data.</text>
</comment>
<evidence type="ECO:0000313" key="2">
    <source>
        <dbReference type="EMBL" id="MSS00961.1"/>
    </source>
</evidence>